<dbReference type="InterPro" id="IPR006685">
    <property type="entry name" value="MscS_channel_2nd"/>
</dbReference>
<dbReference type="PANTHER" id="PTHR30221">
    <property type="entry name" value="SMALL-CONDUCTANCE MECHANOSENSITIVE CHANNEL"/>
    <property type="match status" value="1"/>
</dbReference>
<feature type="transmembrane region" description="Helical" evidence="1">
    <location>
        <begin position="192"/>
        <end position="210"/>
    </location>
</feature>
<dbReference type="RefSeq" id="WP_147930967.1">
    <property type="nucleotide sequence ID" value="NZ_VOXD01000016.1"/>
</dbReference>
<comment type="caution">
    <text evidence="3">The sequence shown here is derived from an EMBL/GenBank/DDBJ whole genome shotgun (WGS) entry which is preliminary data.</text>
</comment>
<protein>
    <submittedName>
        <fullName evidence="3">Mechanosensitive ion channel</fullName>
    </submittedName>
</protein>
<reference evidence="3 4" key="1">
    <citation type="submission" date="2019-08" db="EMBL/GenBank/DDBJ databases">
        <title>Lewinella sp. strain SSH13 Genome sequencing and assembly.</title>
        <authorList>
            <person name="Kim I."/>
        </authorList>
    </citation>
    <scope>NUCLEOTIDE SEQUENCE [LARGE SCALE GENOMIC DNA]</scope>
    <source>
        <strain evidence="3 4">SSH13</strain>
    </source>
</reference>
<dbReference type="PANTHER" id="PTHR30221:SF1">
    <property type="entry name" value="SMALL-CONDUCTANCE MECHANOSENSITIVE CHANNEL"/>
    <property type="match status" value="1"/>
</dbReference>
<dbReference type="GO" id="GO:0008381">
    <property type="term" value="F:mechanosensitive monoatomic ion channel activity"/>
    <property type="evidence" value="ECO:0007669"/>
    <property type="project" value="InterPro"/>
</dbReference>
<evidence type="ECO:0000313" key="4">
    <source>
        <dbReference type="Proteomes" id="UP000321907"/>
    </source>
</evidence>
<accession>A0A5C7FUS0</accession>
<feature type="transmembrane region" description="Helical" evidence="1">
    <location>
        <begin position="121"/>
        <end position="139"/>
    </location>
</feature>
<organism evidence="3 4">
    <name type="scientific">Neolewinella aurantiaca</name>
    <dbReference type="NCBI Taxonomy" id="2602767"/>
    <lineage>
        <taxon>Bacteria</taxon>
        <taxon>Pseudomonadati</taxon>
        <taxon>Bacteroidota</taxon>
        <taxon>Saprospiria</taxon>
        <taxon>Saprospirales</taxon>
        <taxon>Lewinellaceae</taxon>
        <taxon>Neolewinella</taxon>
    </lineage>
</organism>
<dbReference type="Gene3D" id="1.10.287.1260">
    <property type="match status" value="1"/>
</dbReference>
<name>A0A5C7FUS0_9BACT</name>
<proteinExistence type="predicted"/>
<evidence type="ECO:0000259" key="2">
    <source>
        <dbReference type="Pfam" id="PF00924"/>
    </source>
</evidence>
<dbReference type="GO" id="GO:0016020">
    <property type="term" value="C:membrane"/>
    <property type="evidence" value="ECO:0007669"/>
    <property type="project" value="InterPro"/>
</dbReference>
<keyword evidence="1" id="KW-1133">Transmembrane helix</keyword>
<sequence>MQLPEPENSKSIMDALYDQALQLFTVIPALLKGLVIFIIGIILAKLVRRLIHRLLSAVGVDKLADRLMSIDMFEKSKINLVPSTIIATTTYYFILIIFSMAAVEAMGLRIISDLLKDLIEYIPNGVTAFLVLVIGIFIADAVKKLILTTCRSLGIRSGNLIANIVFYFIMLNIVLIALRQAKLQTEFMEDNMSIILAGIAGAFAIGYGLASKDVITSILAGFYSRDKFHVGDEITIDGRRGEVITINNNNIIIRSDESEHVIPYSKVTSEGVEIHIRRDKGPALPPHEG</sequence>
<feature type="transmembrane region" description="Helical" evidence="1">
    <location>
        <begin position="78"/>
        <end position="101"/>
    </location>
</feature>
<dbReference type="Proteomes" id="UP000321907">
    <property type="component" value="Unassembled WGS sequence"/>
</dbReference>
<dbReference type="InterPro" id="IPR008910">
    <property type="entry name" value="MSC_TM_helix"/>
</dbReference>
<dbReference type="Pfam" id="PF00924">
    <property type="entry name" value="MS_channel_2nd"/>
    <property type="match status" value="1"/>
</dbReference>
<dbReference type="OrthoDB" id="1493289at2"/>
<dbReference type="Pfam" id="PF05552">
    <property type="entry name" value="MS_channel_1st_1"/>
    <property type="match status" value="2"/>
</dbReference>
<feature type="transmembrane region" description="Helical" evidence="1">
    <location>
        <begin position="20"/>
        <end position="44"/>
    </location>
</feature>
<evidence type="ECO:0000256" key="1">
    <source>
        <dbReference type="SAM" id="Phobius"/>
    </source>
</evidence>
<gene>
    <name evidence="3" type="ORF">FUA23_11885</name>
</gene>
<dbReference type="InterPro" id="IPR045275">
    <property type="entry name" value="MscS_archaea/bacteria_type"/>
</dbReference>
<keyword evidence="4" id="KW-1185">Reference proteome</keyword>
<dbReference type="AlphaFoldDB" id="A0A5C7FUS0"/>
<evidence type="ECO:0000313" key="3">
    <source>
        <dbReference type="EMBL" id="TXF89205.1"/>
    </source>
</evidence>
<dbReference type="EMBL" id="VOXD01000016">
    <property type="protein sequence ID" value="TXF89205.1"/>
    <property type="molecule type" value="Genomic_DNA"/>
</dbReference>
<keyword evidence="1" id="KW-0812">Transmembrane</keyword>
<feature type="transmembrane region" description="Helical" evidence="1">
    <location>
        <begin position="160"/>
        <end position="180"/>
    </location>
</feature>
<keyword evidence="1" id="KW-0472">Membrane</keyword>
<feature type="domain" description="Mechanosensitive ion channel MscS" evidence="2">
    <location>
        <begin position="214"/>
        <end position="272"/>
    </location>
</feature>